<dbReference type="AlphaFoldDB" id="L8GRW2"/>
<sequence>MVPPADERQRRMFYGVLGMLMFVLVLMFLSQGRRSGRNHPEDLDLAFKYDEKEKTLTLHLFKSPIEEDSDDKKEFASRQQGDDAEWDEGAPQPSRLEKKSGRKGSLANGLFKRLSSKSHL</sequence>
<feature type="transmembrane region" description="Helical" evidence="2">
    <location>
        <begin position="12"/>
        <end position="29"/>
    </location>
</feature>
<keyword evidence="4" id="KW-1185">Reference proteome</keyword>
<dbReference type="VEuPathDB" id="AmoebaDB:ACA1_377460"/>
<protein>
    <submittedName>
        <fullName evidence="3">Uncharacterized protein</fullName>
    </submittedName>
</protein>
<evidence type="ECO:0000313" key="4">
    <source>
        <dbReference type="Proteomes" id="UP000011083"/>
    </source>
</evidence>
<dbReference type="Proteomes" id="UP000011083">
    <property type="component" value="Unassembled WGS sequence"/>
</dbReference>
<gene>
    <name evidence="3" type="ORF">ACA1_377460</name>
</gene>
<keyword evidence="2" id="KW-0812">Transmembrane</keyword>
<dbReference type="GeneID" id="14916308"/>
<reference evidence="3 4" key="1">
    <citation type="journal article" date="2013" name="Genome Biol.">
        <title>Genome of Acanthamoeba castellanii highlights extensive lateral gene transfer and early evolution of tyrosine kinase signaling.</title>
        <authorList>
            <person name="Clarke M."/>
            <person name="Lohan A.J."/>
            <person name="Liu B."/>
            <person name="Lagkouvardos I."/>
            <person name="Roy S."/>
            <person name="Zafar N."/>
            <person name="Bertelli C."/>
            <person name="Schilde C."/>
            <person name="Kianianmomeni A."/>
            <person name="Burglin T.R."/>
            <person name="Frech C."/>
            <person name="Turcotte B."/>
            <person name="Kopec K.O."/>
            <person name="Synnott J.M."/>
            <person name="Choo C."/>
            <person name="Paponov I."/>
            <person name="Finkler A."/>
            <person name="Soon Heng Tan C."/>
            <person name="Hutchins A.P."/>
            <person name="Weinmeier T."/>
            <person name="Rattei T."/>
            <person name="Chu J.S."/>
            <person name="Gimenez G."/>
            <person name="Irimia M."/>
            <person name="Rigden D.J."/>
            <person name="Fitzpatrick D.A."/>
            <person name="Lorenzo-Morales J."/>
            <person name="Bateman A."/>
            <person name="Chiu C.H."/>
            <person name="Tang P."/>
            <person name="Hegemann P."/>
            <person name="Fromm H."/>
            <person name="Raoult D."/>
            <person name="Greub G."/>
            <person name="Miranda-Saavedra D."/>
            <person name="Chen N."/>
            <person name="Nash P."/>
            <person name="Ginger M.L."/>
            <person name="Horn M."/>
            <person name="Schaap P."/>
            <person name="Caler L."/>
            <person name="Loftus B."/>
        </authorList>
    </citation>
    <scope>NUCLEOTIDE SEQUENCE [LARGE SCALE GENOMIC DNA]</scope>
    <source>
        <strain evidence="3 4">Neff</strain>
    </source>
</reference>
<dbReference type="RefSeq" id="XP_004337655.1">
    <property type="nucleotide sequence ID" value="XM_004337607.1"/>
</dbReference>
<organism evidence="3 4">
    <name type="scientific">Acanthamoeba castellanii (strain ATCC 30010 / Neff)</name>
    <dbReference type="NCBI Taxonomy" id="1257118"/>
    <lineage>
        <taxon>Eukaryota</taxon>
        <taxon>Amoebozoa</taxon>
        <taxon>Discosea</taxon>
        <taxon>Longamoebia</taxon>
        <taxon>Centramoebida</taxon>
        <taxon>Acanthamoebidae</taxon>
        <taxon>Acanthamoeba</taxon>
    </lineage>
</organism>
<keyword evidence="2" id="KW-0472">Membrane</keyword>
<proteinExistence type="predicted"/>
<feature type="region of interest" description="Disordered" evidence="1">
    <location>
        <begin position="61"/>
        <end position="120"/>
    </location>
</feature>
<evidence type="ECO:0000313" key="3">
    <source>
        <dbReference type="EMBL" id="ELR15642.1"/>
    </source>
</evidence>
<evidence type="ECO:0000256" key="1">
    <source>
        <dbReference type="SAM" id="MobiDB-lite"/>
    </source>
</evidence>
<accession>L8GRW2</accession>
<keyword evidence="2" id="KW-1133">Transmembrane helix</keyword>
<name>L8GRW2_ACACF</name>
<dbReference type="EMBL" id="KB008025">
    <property type="protein sequence ID" value="ELR15642.1"/>
    <property type="molecule type" value="Genomic_DNA"/>
</dbReference>
<dbReference type="KEGG" id="acan:ACA1_377460"/>
<evidence type="ECO:0000256" key="2">
    <source>
        <dbReference type="SAM" id="Phobius"/>
    </source>
</evidence>